<dbReference type="Gene3D" id="3.40.30.10">
    <property type="entry name" value="Glutaredoxin"/>
    <property type="match status" value="1"/>
</dbReference>
<protein>
    <submittedName>
        <fullName evidence="3">Transcriptional regulator, Spx/MgsR family</fullName>
    </submittedName>
</protein>
<dbReference type="PANTHER" id="PTHR30041">
    <property type="entry name" value="ARSENATE REDUCTASE"/>
    <property type="match status" value="1"/>
</dbReference>
<dbReference type="EMBL" id="FNNO01000019">
    <property type="protein sequence ID" value="SDX54044.1"/>
    <property type="molecule type" value="Genomic_DNA"/>
</dbReference>
<evidence type="ECO:0000256" key="1">
    <source>
        <dbReference type="ARBA" id="ARBA00007198"/>
    </source>
</evidence>
<dbReference type="InterPro" id="IPR006660">
    <property type="entry name" value="Arsenate_reductase-like"/>
</dbReference>
<accession>A0A8X8LCQ1</accession>
<dbReference type="SUPFAM" id="SSF52833">
    <property type="entry name" value="Thioredoxin-like"/>
    <property type="match status" value="1"/>
</dbReference>
<evidence type="ECO:0000256" key="2">
    <source>
        <dbReference type="PROSITE-ProRule" id="PRU01282"/>
    </source>
</evidence>
<organism evidence="3 4">
    <name type="scientific">Hydrobacter penzbergensis</name>
    <dbReference type="NCBI Taxonomy" id="1235997"/>
    <lineage>
        <taxon>Bacteria</taxon>
        <taxon>Pseudomonadati</taxon>
        <taxon>Bacteroidota</taxon>
        <taxon>Chitinophagia</taxon>
        <taxon>Chitinophagales</taxon>
        <taxon>Chitinophagaceae</taxon>
        <taxon>Hydrobacter</taxon>
    </lineage>
</organism>
<keyword evidence="4" id="KW-1185">Reference proteome</keyword>
<dbReference type="PROSITE" id="PS51353">
    <property type="entry name" value="ARSC"/>
    <property type="match status" value="1"/>
</dbReference>
<proteinExistence type="inferred from homology"/>
<dbReference type="PANTHER" id="PTHR30041:SF8">
    <property type="entry name" value="PROTEIN YFFB"/>
    <property type="match status" value="1"/>
</dbReference>
<evidence type="ECO:0000313" key="3">
    <source>
        <dbReference type="EMBL" id="SDX54044.1"/>
    </source>
</evidence>
<dbReference type="AlphaFoldDB" id="A0A8X8LCQ1"/>
<dbReference type="InterPro" id="IPR006504">
    <property type="entry name" value="Tscrpt_reg_Spx/MgsR"/>
</dbReference>
<gene>
    <name evidence="3" type="ORF">SAMN05444410_11939</name>
</gene>
<name>A0A8X8LCQ1_9BACT</name>
<reference evidence="3 4" key="1">
    <citation type="submission" date="2016-10" db="EMBL/GenBank/DDBJ databases">
        <authorList>
            <person name="Varghese N."/>
            <person name="Submissions S."/>
        </authorList>
    </citation>
    <scope>NUCLEOTIDE SEQUENCE [LARGE SCALE GENOMIC DNA]</scope>
    <source>
        <strain evidence="3 4">DSM 25353</strain>
    </source>
</reference>
<dbReference type="Pfam" id="PF03960">
    <property type="entry name" value="ArsC"/>
    <property type="match status" value="1"/>
</dbReference>
<sequence length="135" mass="15753">MAIYSNKMSDRLILFMKNVKMYTIYGIPNCDTVKKTLNWLESHQVKYDFHDYKKLGIDKEKLQTWCKQVGWETILNKKSATWRELGADVQVTIQTEAKAIQVMMANTSIIKRPVIEKNGKLLVVGFNEKQYGELF</sequence>
<dbReference type="CDD" id="cd03035">
    <property type="entry name" value="ArsC_Yffb"/>
    <property type="match status" value="1"/>
</dbReference>
<dbReference type="NCBIfam" id="TIGR01617">
    <property type="entry name" value="arsC_related"/>
    <property type="match status" value="1"/>
</dbReference>
<dbReference type="Proteomes" id="UP000198711">
    <property type="component" value="Unassembled WGS sequence"/>
</dbReference>
<evidence type="ECO:0000313" key="4">
    <source>
        <dbReference type="Proteomes" id="UP000198711"/>
    </source>
</evidence>
<comment type="caution">
    <text evidence="3">The sequence shown here is derived from an EMBL/GenBank/DDBJ whole genome shotgun (WGS) entry which is preliminary data.</text>
</comment>
<dbReference type="InterPro" id="IPR036249">
    <property type="entry name" value="Thioredoxin-like_sf"/>
</dbReference>
<dbReference type="NCBIfam" id="NF008107">
    <property type="entry name" value="PRK10853.1"/>
    <property type="match status" value="1"/>
</dbReference>
<comment type="similarity">
    <text evidence="1 2">Belongs to the ArsC family.</text>
</comment>